<keyword evidence="2" id="KW-0732">Signal</keyword>
<evidence type="ECO:0000256" key="1">
    <source>
        <dbReference type="SAM" id="MobiDB-lite"/>
    </source>
</evidence>
<evidence type="ECO:0000313" key="3">
    <source>
        <dbReference type="EMBL" id="AEO68498.1"/>
    </source>
</evidence>
<dbReference type="KEGG" id="ttt:THITE_2130237"/>
<gene>
    <name evidence="3" type="ORF">THITE_2130237</name>
</gene>
<feature type="compositionally biased region" description="Low complexity" evidence="1">
    <location>
        <begin position="162"/>
        <end position="177"/>
    </location>
</feature>
<dbReference type="OrthoDB" id="3547571at2759"/>
<feature type="signal peptide" evidence="2">
    <location>
        <begin position="1"/>
        <end position="19"/>
    </location>
</feature>
<dbReference type="RefSeq" id="XP_003654834.1">
    <property type="nucleotide sequence ID" value="XM_003654786.1"/>
</dbReference>
<organism evidence="3 4">
    <name type="scientific">Thermothielavioides terrestris (strain ATCC 38088 / NRRL 8126)</name>
    <name type="common">Thielavia terrestris</name>
    <dbReference type="NCBI Taxonomy" id="578455"/>
    <lineage>
        <taxon>Eukaryota</taxon>
        <taxon>Fungi</taxon>
        <taxon>Dikarya</taxon>
        <taxon>Ascomycota</taxon>
        <taxon>Pezizomycotina</taxon>
        <taxon>Sordariomycetes</taxon>
        <taxon>Sordariomycetidae</taxon>
        <taxon>Sordariales</taxon>
        <taxon>Chaetomiaceae</taxon>
        <taxon>Thermothielavioides</taxon>
        <taxon>Thermothielavioides terrestris</taxon>
    </lineage>
</organism>
<dbReference type="EMBL" id="CP003011">
    <property type="protein sequence ID" value="AEO68498.1"/>
    <property type="molecule type" value="Genomic_DNA"/>
</dbReference>
<proteinExistence type="predicted"/>
<keyword evidence="4" id="KW-1185">Reference proteome</keyword>
<reference evidence="3 4" key="1">
    <citation type="journal article" date="2011" name="Nat. Biotechnol.">
        <title>Comparative genomic analysis of the thermophilic biomass-degrading fungi Myceliophthora thermophila and Thielavia terrestris.</title>
        <authorList>
            <person name="Berka R.M."/>
            <person name="Grigoriev I.V."/>
            <person name="Otillar R."/>
            <person name="Salamov A."/>
            <person name="Grimwood J."/>
            <person name="Reid I."/>
            <person name="Ishmael N."/>
            <person name="John T."/>
            <person name="Darmond C."/>
            <person name="Moisan M.-C."/>
            <person name="Henrissat B."/>
            <person name="Coutinho P.M."/>
            <person name="Lombard V."/>
            <person name="Natvig D.O."/>
            <person name="Lindquist E."/>
            <person name="Schmutz J."/>
            <person name="Lucas S."/>
            <person name="Harris P."/>
            <person name="Powlowski J."/>
            <person name="Bellemare A."/>
            <person name="Taylor D."/>
            <person name="Butler G."/>
            <person name="de Vries R.P."/>
            <person name="Allijn I.E."/>
            <person name="van den Brink J."/>
            <person name="Ushinsky S."/>
            <person name="Storms R."/>
            <person name="Powell A.J."/>
            <person name="Paulsen I.T."/>
            <person name="Elbourne L.D.H."/>
            <person name="Baker S.E."/>
            <person name="Magnuson J."/>
            <person name="LaBoissiere S."/>
            <person name="Clutterbuck A.J."/>
            <person name="Martinez D."/>
            <person name="Wogulis M."/>
            <person name="de Leon A.L."/>
            <person name="Rey M.W."/>
            <person name="Tsang A."/>
        </authorList>
    </citation>
    <scope>NUCLEOTIDE SEQUENCE [LARGE SCALE GENOMIC DNA]</scope>
    <source>
        <strain evidence="4">ATCC 38088 / NRRL 8126</strain>
    </source>
</reference>
<dbReference type="Proteomes" id="UP000008181">
    <property type="component" value="Chromosome 3"/>
</dbReference>
<dbReference type="HOGENOM" id="CLU_1215520_0_0_1"/>
<feature type="region of interest" description="Disordered" evidence="1">
    <location>
        <begin position="162"/>
        <end position="183"/>
    </location>
</feature>
<sequence>MVLFLLSLLLFGSVEHVIASAPMGRPRPPIDGPTTLALDKRQETNGFITLSTVYKDGDASRPRTAESGYDIRVDVANSAWGFCGSNNPNQCDMAGTCVDSFSCSRGCGFGNTYLDTWTCSDSSNRYCSTALLTLSSDTTRAVTYLACADKPGRTEEFMAFTTTTPASSSSSSNGAAAVPPVQEDYSKPPLGPWHGGGGGYVVHEMGSGAGEVVTGPVELYGAEGGWRR</sequence>
<dbReference type="AlphaFoldDB" id="G2R6L7"/>
<dbReference type="GeneID" id="11518545"/>
<name>G2R6L7_THETT</name>
<dbReference type="eggNOG" id="ENOG502SS51">
    <property type="taxonomic scope" value="Eukaryota"/>
</dbReference>
<protein>
    <submittedName>
        <fullName evidence="3">Uncharacterized protein</fullName>
    </submittedName>
</protein>
<feature type="chain" id="PRO_5003436241" evidence="2">
    <location>
        <begin position="20"/>
        <end position="228"/>
    </location>
</feature>
<evidence type="ECO:0000313" key="4">
    <source>
        <dbReference type="Proteomes" id="UP000008181"/>
    </source>
</evidence>
<accession>G2R6L7</accession>
<evidence type="ECO:0000256" key="2">
    <source>
        <dbReference type="SAM" id="SignalP"/>
    </source>
</evidence>